<evidence type="ECO:0008006" key="3">
    <source>
        <dbReference type="Google" id="ProtNLM"/>
    </source>
</evidence>
<dbReference type="STRING" id="317619.GCA_000332315_02816"/>
<dbReference type="RefSeq" id="WP_017713111.1">
    <property type="nucleotide sequence ID" value="NZ_KB235938.1"/>
</dbReference>
<dbReference type="Gene3D" id="3.30.160.250">
    <property type="match status" value="1"/>
</dbReference>
<evidence type="ECO:0000313" key="2">
    <source>
        <dbReference type="Proteomes" id="UP000034681"/>
    </source>
</evidence>
<gene>
    <name evidence="1" type="ORF">PROH_19065</name>
</gene>
<name>A0A0M2PPL5_PROHO</name>
<dbReference type="EMBL" id="AJTX02000008">
    <property type="protein sequence ID" value="KKI98510.1"/>
    <property type="molecule type" value="Genomic_DNA"/>
</dbReference>
<accession>A0A0M2PPL5</accession>
<dbReference type="AlphaFoldDB" id="A0A0M2PPL5"/>
<dbReference type="SUPFAM" id="SSF143100">
    <property type="entry name" value="TTHA1013/TTHA0281-like"/>
    <property type="match status" value="1"/>
</dbReference>
<proteinExistence type="predicted"/>
<protein>
    <recommendedName>
        <fullName evidence="3">HicB-like antitoxin of toxin-antitoxin system domain-containing protein</fullName>
    </recommendedName>
</protein>
<dbReference type="OrthoDB" id="9807959at2"/>
<sequence>MPVEIDEKKSSLQLISIVIEGNEEGYLARIPNIQGAFAEGDTPQEAIFNCLDVLSMIIEYRKQ</sequence>
<keyword evidence="2" id="KW-1185">Reference proteome</keyword>
<dbReference type="InterPro" id="IPR035069">
    <property type="entry name" value="TTHA1013/TTHA0281-like"/>
</dbReference>
<reference evidence="1" key="1">
    <citation type="submission" date="2012-04" db="EMBL/GenBank/DDBJ databases">
        <authorList>
            <person name="Borisov I.G."/>
            <person name="Ivanikova N.V."/>
            <person name="Pinevich A.V."/>
        </authorList>
    </citation>
    <scope>NUCLEOTIDE SEQUENCE</scope>
    <source>
        <strain evidence="1">CALU 1027</strain>
    </source>
</reference>
<evidence type="ECO:0000313" key="1">
    <source>
        <dbReference type="EMBL" id="KKI98510.1"/>
    </source>
</evidence>
<dbReference type="Proteomes" id="UP000034681">
    <property type="component" value="Unassembled WGS sequence"/>
</dbReference>
<comment type="caution">
    <text evidence="1">The sequence shown here is derived from an EMBL/GenBank/DDBJ whole genome shotgun (WGS) entry which is preliminary data.</text>
</comment>
<organism evidence="1 2">
    <name type="scientific">Prochlorothrix hollandica PCC 9006 = CALU 1027</name>
    <dbReference type="NCBI Taxonomy" id="317619"/>
    <lineage>
        <taxon>Bacteria</taxon>
        <taxon>Bacillati</taxon>
        <taxon>Cyanobacteriota</taxon>
        <taxon>Cyanophyceae</taxon>
        <taxon>Prochlorotrichales</taxon>
        <taxon>Prochlorotrichaceae</taxon>
        <taxon>Prochlorothrix</taxon>
    </lineage>
</organism>